<reference evidence="6" key="1">
    <citation type="journal article" date="2021" name="PeerJ">
        <title>Extensive microbial diversity within the chicken gut microbiome revealed by metagenomics and culture.</title>
        <authorList>
            <person name="Gilroy R."/>
            <person name="Ravi A."/>
            <person name="Getino M."/>
            <person name="Pursley I."/>
            <person name="Horton D.L."/>
            <person name="Alikhan N.F."/>
            <person name="Baker D."/>
            <person name="Gharbi K."/>
            <person name="Hall N."/>
            <person name="Watson M."/>
            <person name="Adriaenssens E.M."/>
            <person name="Foster-Nyarko E."/>
            <person name="Jarju S."/>
            <person name="Secka A."/>
            <person name="Antonio M."/>
            <person name="Oren A."/>
            <person name="Chaudhuri R.R."/>
            <person name="La Ragione R."/>
            <person name="Hildebrand F."/>
            <person name="Pallen M.J."/>
        </authorList>
    </citation>
    <scope>NUCLEOTIDE SEQUENCE</scope>
    <source>
        <strain evidence="6">ChiGjej5B5-7349</strain>
    </source>
</reference>
<reference evidence="6" key="2">
    <citation type="submission" date="2021-09" db="EMBL/GenBank/DDBJ databases">
        <authorList>
            <person name="Gilroy R."/>
        </authorList>
    </citation>
    <scope>NUCLEOTIDE SEQUENCE</scope>
    <source>
        <strain evidence="6">ChiGjej5B5-7349</strain>
    </source>
</reference>
<dbReference type="CDD" id="cd17631">
    <property type="entry name" value="FACL_FadD13-like"/>
    <property type="match status" value="1"/>
</dbReference>
<feature type="region of interest" description="Disordered" evidence="3">
    <location>
        <begin position="1"/>
        <end position="22"/>
    </location>
</feature>
<dbReference type="Pfam" id="PF00501">
    <property type="entry name" value="AMP-binding"/>
    <property type="match status" value="1"/>
</dbReference>
<dbReference type="FunFam" id="3.30.300.30:FF:000008">
    <property type="entry name" value="2,3-dihydroxybenzoate-AMP ligase"/>
    <property type="match status" value="1"/>
</dbReference>
<evidence type="ECO:0000256" key="2">
    <source>
        <dbReference type="ARBA" id="ARBA00022598"/>
    </source>
</evidence>
<dbReference type="InterPro" id="IPR025110">
    <property type="entry name" value="AMP-bd_C"/>
</dbReference>
<organism evidence="6 7">
    <name type="scientific">Brevibacterium senegalense</name>
    <dbReference type="NCBI Taxonomy" id="1033736"/>
    <lineage>
        <taxon>Bacteria</taxon>
        <taxon>Bacillati</taxon>
        <taxon>Actinomycetota</taxon>
        <taxon>Actinomycetes</taxon>
        <taxon>Micrococcales</taxon>
        <taxon>Brevibacteriaceae</taxon>
        <taxon>Brevibacterium</taxon>
    </lineage>
</organism>
<accession>A0A921SPY2</accession>
<dbReference type="PANTHER" id="PTHR43201:SF5">
    <property type="entry name" value="MEDIUM-CHAIN ACYL-COA LIGASE ACSF2, MITOCHONDRIAL"/>
    <property type="match status" value="1"/>
</dbReference>
<gene>
    <name evidence="6" type="ORF">K8V08_12210</name>
</gene>
<evidence type="ECO:0000256" key="3">
    <source>
        <dbReference type="SAM" id="MobiDB-lite"/>
    </source>
</evidence>
<protein>
    <submittedName>
        <fullName evidence="6">AMP-binding protein</fullName>
    </submittedName>
</protein>
<name>A0A921SPY2_9MICO</name>
<dbReference type="GO" id="GO:0031956">
    <property type="term" value="F:medium-chain fatty acid-CoA ligase activity"/>
    <property type="evidence" value="ECO:0007669"/>
    <property type="project" value="TreeGrafter"/>
</dbReference>
<sequence>MTTTDDTDIAAGRRMSHAAQLSRHARKRPCAPALSHGGRTLTYGDLNDRVCALARGLAEAGVHRGERAVVLMKNRIEVVESYLAIVKLGAIAVPVNFRLTAAEVEYIVEDSDPVVILTDDDLVSVVQELGRVRDGSLPVIHASAAPAEGTRPYNALVGGDTSEFPLDVPEDDPAFIMYTSGTTGRPKGAVLTHMNLFMNSMNSVSGQGVEYEGEVWLSGLPLFHIGGLNGILIYLLVGGHTVLMDSGDFSAERAIATIEAYGVTGCYFVPTQWREICEVPDAAQRAASLRRISWGASIAPPSTLQAMADTFEGVPNFNMFGQTEMSSVTCMLRGEDAVRKMGTVGRPVPLVEARIVDPEGNDCRVGEVGEIVYRGPTVMREYWRNPTATAEAFRGGWFHSGDLCVEDEDGFITVVDRNKDMIISGGENIYSAEVEAAIDAHPKVREVSVVARPHEKWVETPTAFVVPVEGIDGPTEDEIIAFCRERIASYKKPTAVVLVDELPKNAVGKVQKFKLRETARDLVPTSDRA</sequence>
<comment type="caution">
    <text evidence="6">The sequence shown here is derived from an EMBL/GenBank/DDBJ whole genome shotgun (WGS) entry which is preliminary data.</text>
</comment>
<dbReference type="PANTHER" id="PTHR43201">
    <property type="entry name" value="ACYL-COA SYNTHETASE"/>
    <property type="match status" value="1"/>
</dbReference>
<dbReference type="InterPro" id="IPR045851">
    <property type="entry name" value="AMP-bd_C_sf"/>
</dbReference>
<evidence type="ECO:0000256" key="1">
    <source>
        <dbReference type="ARBA" id="ARBA00006432"/>
    </source>
</evidence>
<dbReference type="InterPro" id="IPR020459">
    <property type="entry name" value="AMP-binding"/>
</dbReference>
<dbReference type="EMBL" id="DYUK01000270">
    <property type="protein sequence ID" value="HJG81164.1"/>
    <property type="molecule type" value="Genomic_DNA"/>
</dbReference>
<dbReference type="Pfam" id="PF13193">
    <property type="entry name" value="AMP-binding_C"/>
    <property type="match status" value="1"/>
</dbReference>
<dbReference type="Proteomes" id="UP000784435">
    <property type="component" value="Unassembled WGS sequence"/>
</dbReference>
<proteinExistence type="inferred from homology"/>
<feature type="domain" description="AMP-dependent synthetase/ligase" evidence="4">
    <location>
        <begin position="22"/>
        <end position="383"/>
    </location>
</feature>
<dbReference type="Gene3D" id="3.40.50.12780">
    <property type="entry name" value="N-terminal domain of ligase-like"/>
    <property type="match status" value="1"/>
</dbReference>
<dbReference type="SUPFAM" id="SSF56801">
    <property type="entry name" value="Acetyl-CoA synthetase-like"/>
    <property type="match status" value="1"/>
</dbReference>
<dbReference type="PROSITE" id="PS00455">
    <property type="entry name" value="AMP_BINDING"/>
    <property type="match status" value="1"/>
</dbReference>
<evidence type="ECO:0000259" key="5">
    <source>
        <dbReference type="Pfam" id="PF13193"/>
    </source>
</evidence>
<dbReference type="InterPro" id="IPR000873">
    <property type="entry name" value="AMP-dep_synth/lig_dom"/>
</dbReference>
<dbReference type="GO" id="GO:0006631">
    <property type="term" value="P:fatty acid metabolic process"/>
    <property type="evidence" value="ECO:0007669"/>
    <property type="project" value="TreeGrafter"/>
</dbReference>
<evidence type="ECO:0000313" key="6">
    <source>
        <dbReference type="EMBL" id="HJG81164.1"/>
    </source>
</evidence>
<dbReference type="InterPro" id="IPR042099">
    <property type="entry name" value="ANL_N_sf"/>
</dbReference>
<feature type="domain" description="AMP-binding enzyme C-terminal" evidence="5">
    <location>
        <begin position="433"/>
        <end position="509"/>
    </location>
</feature>
<dbReference type="AlphaFoldDB" id="A0A921SPY2"/>
<keyword evidence="2" id="KW-0436">Ligase</keyword>
<evidence type="ECO:0000313" key="7">
    <source>
        <dbReference type="Proteomes" id="UP000784435"/>
    </source>
</evidence>
<comment type="similarity">
    <text evidence="1">Belongs to the ATP-dependent AMP-binding enzyme family.</text>
</comment>
<dbReference type="Gene3D" id="3.30.300.30">
    <property type="match status" value="1"/>
</dbReference>
<dbReference type="InterPro" id="IPR020845">
    <property type="entry name" value="AMP-binding_CS"/>
</dbReference>
<dbReference type="PRINTS" id="PR00154">
    <property type="entry name" value="AMPBINDING"/>
</dbReference>
<evidence type="ECO:0000259" key="4">
    <source>
        <dbReference type="Pfam" id="PF00501"/>
    </source>
</evidence>